<dbReference type="GO" id="GO:0009693">
    <property type="term" value="P:ethylene biosynthetic process"/>
    <property type="evidence" value="ECO:0007669"/>
    <property type="project" value="UniProtKB-KW"/>
</dbReference>
<comment type="catalytic activity">
    <reaction evidence="10">
        <text>S-adenosyl-L-methionine = 1-aminocyclopropane-1-carboxylate + S-methyl-5'-thioadenosine + H(+)</text>
        <dbReference type="Rhea" id="RHEA:21744"/>
        <dbReference type="ChEBI" id="CHEBI:15378"/>
        <dbReference type="ChEBI" id="CHEBI:17509"/>
        <dbReference type="ChEBI" id="CHEBI:58360"/>
        <dbReference type="ChEBI" id="CHEBI:59789"/>
        <dbReference type="EC" id="4.4.1.14"/>
    </reaction>
</comment>
<dbReference type="Gene3D" id="3.90.1150.10">
    <property type="entry name" value="Aspartate Aminotransferase, domain 1"/>
    <property type="match status" value="1"/>
</dbReference>
<dbReference type="GO" id="GO:0009835">
    <property type="term" value="P:fruit ripening"/>
    <property type="evidence" value="ECO:0007669"/>
    <property type="project" value="UniProtKB-KW"/>
</dbReference>
<organism evidence="12">
    <name type="scientific">Cucumis melo</name>
    <name type="common">Muskmelon</name>
    <dbReference type="NCBI Taxonomy" id="3656"/>
    <lineage>
        <taxon>Eukaryota</taxon>
        <taxon>Viridiplantae</taxon>
        <taxon>Streptophyta</taxon>
        <taxon>Embryophyta</taxon>
        <taxon>Tracheophyta</taxon>
        <taxon>Spermatophyta</taxon>
        <taxon>Magnoliopsida</taxon>
        <taxon>eudicotyledons</taxon>
        <taxon>Gunneridae</taxon>
        <taxon>Pentapetalae</taxon>
        <taxon>rosids</taxon>
        <taxon>fabids</taxon>
        <taxon>Cucurbitales</taxon>
        <taxon>Cucurbitaceae</taxon>
        <taxon>Benincaseae</taxon>
        <taxon>Cucumis</taxon>
    </lineage>
</organism>
<comment type="pathway">
    <text evidence="8">Alkene biosynthesis; ethylene biosynthesis via S-adenosyl-L-methionine; ethylene from S-adenosyl-L-methionine: step 1/2.</text>
</comment>
<reference evidence="12" key="1">
    <citation type="submission" date="2023-03" db="UniProtKB">
        <authorList>
            <consortium name="EnsemblPlants"/>
        </authorList>
    </citation>
    <scope>IDENTIFICATION</scope>
</reference>
<evidence type="ECO:0000256" key="4">
    <source>
        <dbReference type="ARBA" id="ARBA00022691"/>
    </source>
</evidence>
<feature type="domain" description="Aminotransferase class I/classII large" evidence="11">
    <location>
        <begin position="119"/>
        <end position="219"/>
    </location>
</feature>
<evidence type="ECO:0000256" key="8">
    <source>
        <dbReference type="ARBA" id="ARBA00037888"/>
    </source>
</evidence>
<dbReference type="GO" id="GO:0030170">
    <property type="term" value="F:pyridoxal phosphate binding"/>
    <property type="evidence" value="ECO:0007669"/>
    <property type="project" value="InterPro"/>
</dbReference>
<dbReference type="InterPro" id="IPR015424">
    <property type="entry name" value="PyrdxlP-dep_Trfase"/>
</dbReference>
<evidence type="ECO:0000256" key="5">
    <source>
        <dbReference type="ARBA" id="ARBA00022898"/>
    </source>
</evidence>
<dbReference type="Gramene" id="MELO3C019008.2.1">
    <property type="protein sequence ID" value="MELO3C019008.2.1"/>
    <property type="gene ID" value="MELO3C019008.2"/>
</dbReference>
<comment type="cofactor">
    <cofactor evidence="1">
        <name>pyridoxal 5'-phosphate</name>
        <dbReference type="ChEBI" id="CHEBI:597326"/>
    </cofactor>
</comment>
<evidence type="ECO:0000259" key="11">
    <source>
        <dbReference type="Pfam" id="PF00155"/>
    </source>
</evidence>
<sequence length="266" mass="30680">MCSFDRDLKWRTGIEIISIHCSSSSGFKITELALLEAYQNALNRNLKVKGVLVTNPLGTTISSHELNLLLQFIKSKNLHLISDEIYFGTQQRCRALDWFRHKRSTFCWRCCETRSLEGSTLEITKKRLQKRQRMLVNGLEKAEIKCHKGNAGLFYWANMRHLLGGNTFESEMELWRKILLEVRLNVSLGQSCHCSEPGWFRVCFANMFKPTLDLAMQRLKAFVVNYSTTITVTSPHMRPWNTSSIMTVATIPSNQLDAKRKSVAKW</sequence>
<dbReference type="Gene3D" id="3.40.640.10">
    <property type="entry name" value="Type I PLP-dependent aspartate aminotransferase-like (Major domain)"/>
    <property type="match status" value="1"/>
</dbReference>
<evidence type="ECO:0000256" key="7">
    <source>
        <dbReference type="ARBA" id="ARBA00033478"/>
    </source>
</evidence>
<proteinExistence type="predicted"/>
<evidence type="ECO:0000256" key="1">
    <source>
        <dbReference type="ARBA" id="ARBA00001933"/>
    </source>
</evidence>
<evidence type="ECO:0000256" key="2">
    <source>
        <dbReference type="ARBA" id="ARBA00011738"/>
    </source>
</evidence>
<accession>A0A9I9DJS2</accession>
<dbReference type="InterPro" id="IPR004839">
    <property type="entry name" value="Aminotransferase_I/II_large"/>
</dbReference>
<keyword evidence="4" id="KW-0949">S-adenosyl-L-methionine</keyword>
<dbReference type="Pfam" id="PF00155">
    <property type="entry name" value="Aminotran_1_2"/>
    <property type="match status" value="2"/>
</dbReference>
<protein>
    <recommendedName>
        <fullName evidence="9">1-aminocyclopropane-1-carboxylate synthase</fullName>
        <ecNumber evidence="9">4.4.1.14</ecNumber>
    </recommendedName>
</protein>
<dbReference type="GO" id="GO:0016847">
    <property type="term" value="F:1-aminocyclopropane-1-carboxylate synthase activity"/>
    <property type="evidence" value="ECO:0007669"/>
    <property type="project" value="UniProtKB-EC"/>
</dbReference>
<dbReference type="SUPFAM" id="SSF53383">
    <property type="entry name" value="PLP-dependent transferases"/>
    <property type="match status" value="1"/>
</dbReference>
<keyword evidence="3" id="KW-0266">Ethylene biosynthesis</keyword>
<dbReference type="AlphaFoldDB" id="A0A9I9DJS2"/>
<evidence type="ECO:0000256" key="10">
    <source>
        <dbReference type="ARBA" id="ARBA00049554"/>
    </source>
</evidence>
<name>A0A9I9DJS2_CUCME</name>
<evidence type="ECO:0000256" key="6">
    <source>
        <dbReference type="ARBA" id="ARBA00023239"/>
    </source>
</evidence>
<comment type="subunit">
    <text evidence="2">Homodimer.</text>
</comment>
<evidence type="ECO:0000256" key="9">
    <source>
        <dbReference type="ARBA" id="ARBA00039053"/>
    </source>
</evidence>
<dbReference type="InterPro" id="IPR015422">
    <property type="entry name" value="PyrdxlP-dep_Trfase_small"/>
</dbReference>
<dbReference type="InterPro" id="IPR050478">
    <property type="entry name" value="Ethylene_sulfur-biosynth"/>
</dbReference>
<keyword evidence="5" id="KW-0663">Pyridoxal phosphate</keyword>
<keyword evidence="7" id="KW-0292">Fruit ripening</keyword>
<keyword evidence="6" id="KW-0456">Lyase</keyword>
<dbReference type="EC" id="4.4.1.14" evidence="9"/>
<dbReference type="GO" id="GO:0008483">
    <property type="term" value="F:transaminase activity"/>
    <property type="evidence" value="ECO:0007669"/>
    <property type="project" value="TreeGrafter"/>
</dbReference>
<feature type="domain" description="Aminotransferase class I/classII large" evidence="11">
    <location>
        <begin position="3"/>
        <end position="89"/>
    </location>
</feature>
<dbReference type="EnsemblPlants" id="MELO3C019008.2.1">
    <property type="protein sequence ID" value="MELO3C019008.2.1"/>
    <property type="gene ID" value="MELO3C019008.2"/>
</dbReference>
<evidence type="ECO:0000313" key="12">
    <source>
        <dbReference type="EnsemblPlants" id="MELO3C019008.2.1"/>
    </source>
</evidence>
<dbReference type="PANTHER" id="PTHR43795">
    <property type="entry name" value="BIFUNCTIONAL ASPARTATE AMINOTRANSFERASE AND GLUTAMATE/ASPARTATE-PREPHENATE AMINOTRANSFERASE-RELATED"/>
    <property type="match status" value="1"/>
</dbReference>
<dbReference type="InterPro" id="IPR015421">
    <property type="entry name" value="PyrdxlP-dep_Trfase_major"/>
</dbReference>
<dbReference type="PANTHER" id="PTHR43795:SF10">
    <property type="entry name" value="1-AMINOCYCLOPROPANE-1-CARBOXYLATE SYNTHASE 9"/>
    <property type="match status" value="1"/>
</dbReference>
<evidence type="ECO:0000256" key="3">
    <source>
        <dbReference type="ARBA" id="ARBA00022666"/>
    </source>
</evidence>